<evidence type="ECO:0000256" key="4">
    <source>
        <dbReference type="ARBA" id="ARBA00022679"/>
    </source>
</evidence>
<evidence type="ECO:0000256" key="1">
    <source>
        <dbReference type="ARBA" id="ARBA00000900"/>
    </source>
</evidence>
<dbReference type="InterPro" id="IPR013083">
    <property type="entry name" value="Znf_RING/FYVE/PHD"/>
</dbReference>
<dbReference type="Gene3D" id="3.30.40.10">
    <property type="entry name" value="Zinc/RING finger domain, C3HC4 (zinc finger)"/>
    <property type="match status" value="1"/>
</dbReference>
<evidence type="ECO:0000313" key="10">
    <source>
        <dbReference type="Proteomes" id="UP001279734"/>
    </source>
</evidence>
<dbReference type="EC" id="2.3.2.27" evidence="7"/>
<dbReference type="FunFam" id="3.30.40.10:FF:000502">
    <property type="entry name" value="RING-type E3 ubiquitin transferase"/>
    <property type="match status" value="1"/>
</dbReference>
<evidence type="ECO:0000256" key="3">
    <source>
        <dbReference type="ARBA" id="ARBA00004906"/>
    </source>
</evidence>
<dbReference type="SUPFAM" id="SSF57850">
    <property type="entry name" value="RING/U-box"/>
    <property type="match status" value="1"/>
</dbReference>
<comment type="function">
    <text evidence="2 7">Functions as an E3 ubiquitin ligase.</text>
</comment>
<dbReference type="InterPro" id="IPR016024">
    <property type="entry name" value="ARM-type_fold"/>
</dbReference>
<name>A0AAD3S928_NEPGR</name>
<comment type="catalytic activity">
    <reaction evidence="1 7">
        <text>S-ubiquitinyl-[E2 ubiquitin-conjugating enzyme]-L-cysteine + [acceptor protein]-L-lysine = [E2 ubiquitin-conjugating enzyme]-L-cysteine + N(6)-ubiquitinyl-[acceptor protein]-L-lysine.</text>
        <dbReference type="EC" id="2.3.2.27"/>
    </reaction>
</comment>
<proteinExistence type="predicted"/>
<keyword evidence="6 7" id="KW-0833">Ubl conjugation pathway</keyword>
<keyword evidence="4 7" id="KW-0808">Transferase</keyword>
<dbReference type="PROSITE" id="PS51698">
    <property type="entry name" value="U_BOX"/>
    <property type="match status" value="1"/>
</dbReference>
<dbReference type="InterPro" id="IPR003613">
    <property type="entry name" value="Ubox_domain"/>
</dbReference>
<dbReference type="InterPro" id="IPR058678">
    <property type="entry name" value="ARM_PUB"/>
</dbReference>
<evidence type="ECO:0000256" key="2">
    <source>
        <dbReference type="ARBA" id="ARBA00003861"/>
    </source>
</evidence>
<dbReference type="GO" id="GO:0016567">
    <property type="term" value="P:protein ubiquitination"/>
    <property type="evidence" value="ECO:0007669"/>
    <property type="project" value="UniProtKB-UniRule"/>
</dbReference>
<dbReference type="InterPro" id="IPR045210">
    <property type="entry name" value="RING-Ubox_PUB"/>
</dbReference>
<dbReference type="InterPro" id="IPR045185">
    <property type="entry name" value="PUB22/23/24-like"/>
</dbReference>
<dbReference type="PANTHER" id="PTHR22849:SF158">
    <property type="entry name" value="U-BOX DOMAIN-CONTAINING PROTEIN"/>
    <property type="match status" value="1"/>
</dbReference>
<dbReference type="Pfam" id="PF25598">
    <property type="entry name" value="ARM_PUB"/>
    <property type="match status" value="1"/>
</dbReference>
<dbReference type="Proteomes" id="UP001279734">
    <property type="component" value="Unassembled WGS sequence"/>
</dbReference>
<dbReference type="GO" id="GO:0061630">
    <property type="term" value="F:ubiquitin protein ligase activity"/>
    <property type="evidence" value="ECO:0007669"/>
    <property type="project" value="UniProtKB-UniRule"/>
</dbReference>
<dbReference type="InterPro" id="IPR011989">
    <property type="entry name" value="ARM-like"/>
</dbReference>
<dbReference type="Gene3D" id="1.25.10.10">
    <property type="entry name" value="Leucine-rich Repeat Variant"/>
    <property type="match status" value="1"/>
</dbReference>
<protein>
    <recommendedName>
        <fullName evidence="7 8">U-box domain-containing protein</fullName>
        <ecNumber evidence="7">2.3.2.27</ecNumber>
    </recommendedName>
    <alternativeName>
        <fullName evidence="7">RING-type E3 ubiquitin transferase PUB</fullName>
    </alternativeName>
</protein>
<dbReference type="CDD" id="cd16664">
    <property type="entry name" value="RING-Ubox_PUB"/>
    <property type="match status" value="1"/>
</dbReference>
<organism evidence="9 10">
    <name type="scientific">Nepenthes gracilis</name>
    <name type="common">Slender pitcher plant</name>
    <dbReference type="NCBI Taxonomy" id="150966"/>
    <lineage>
        <taxon>Eukaryota</taxon>
        <taxon>Viridiplantae</taxon>
        <taxon>Streptophyta</taxon>
        <taxon>Embryophyta</taxon>
        <taxon>Tracheophyta</taxon>
        <taxon>Spermatophyta</taxon>
        <taxon>Magnoliopsida</taxon>
        <taxon>eudicotyledons</taxon>
        <taxon>Gunneridae</taxon>
        <taxon>Pentapetalae</taxon>
        <taxon>Caryophyllales</taxon>
        <taxon>Nepenthaceae</taxon>
        <taxon>Nepenthes</taxon>
    </lineage>
</organism>
<evidence type="ECO:0000256" key="5">
    <source>
        <dbReference type="ARBA" id="ARBA00022737"/>
    </source>
</evidence>
<reference evidence="9" key="1">
    <citation type="submission" date="2023-05" db="EMBL/GenBank/DDBJ databases">
        <title>Nepenthes gracilis genome sequencing.</title>
        <authorList>
            <person name="Fukushima K."/>
        </authorList>
    </citation>
    <scope>NUCLEOTIDE SEQUENCE</scope>
    <source>
        <strain evidence="9">SING2019-196</strain>
    </source>
</reference>
<evidence type="ECO:0000256" key="6">
    <source>
        <dbReference type="ARBA" id="ARBA00022786"/>
    </source>
</evidence>
<dbReference type="Pfam" id="PF04564">
    <property type="entry name" value="U-box"/>
    <property type="match status" value="1"/>
</dbReference>
<evidence type="ECO:0000259" key="8">
    <source>
        <dbReference type="PROSITE" id="PS51698"/>
    </source>
</evidence>
<feature type="domain" description="U-box" evidence="8">
    <location>
        <begin position="9"/>
        <end position="83"/>
    </location>
</feature>
<keyword evidence="5" id="KW-0677">Repeat</keyword>
<dbReference type="PANTHER" id="PTHR22849">
    <property type="entry name" value="WDSAM1 PROTEIN"/>
    <property type="match status" value="1"/>
</dbReference>
<dbReference type="SMART" id="SM00504">
    <property type="entry name" value="Ubox"/>
    <property type="match status" value="1"/>
</dbReference>
<accession>A0AAD3S928</accession>
<evidence type="ECO:0000313" key="9">
    <source>
        <dbReference type="EMBL" id="GMH06682.1"/>
    </source>
</evidence>
<evidence type="ECO:0000256" key="7">
    <source>
        <dbReference type="RuleBase" id="RU369093"/>
    </source>
</evidence>
<keyword evidence="10" id="KW-1185">Reference proteome</keyword>
<comment type="pathway">
    <text evidence="3 7">Protein modification; protein ubiquitination.</text>
</comment>
<comment type="caution">
    <text evidence="9">The sequence shown here is derived from an EMBL/GenBank/DDBJ whole genome shotgun (WGS) entry which is preliminary data.</text>
</comment>
<dbReference type="AlphaFoldDB" id="A0AAD3S928"/>
<dbReference type="EMBL" id="BSYO01000006">
    <property type="protein sequence ID" value="GMH06682.1"/>
    <property type="molecule type" value="Genomic_DNA"/>
</dbReference>
<sequence>MGRDDLYITVPSSFRCPISLDVMKSPVSLCTGVTYDRSSIQRWLDCGNNTCPATMQVLHSKDFVPNHTLQRLIQIWSNSAQTRPESEFRFSSITCSQVLRLIDEISSLANPDNEFECFLKLLCFASESPENTKFLAENEAFVQTLIRRMDNVHTNFESVEAVVKILQLILRSHDDRGMLQAKFLKTGETDSLSAMARILERCGSDTRMAIANIVETIASDAESKIAVVENQELLQELLRALNSDAESNEIDAFLSCFVSISNPKRNKIKLVRAGLVKELGKLLTRPNCNAELAFKLLELLSGSSEGRIAISEDPNCLGRVVQKLLKVPNSANEHGVALIWSLCYWFRDQRAKEAVTKSNGLTKFLLLMQSNCSPGVKQMCGDLLRIFRVSSKSCLSSYDTKTTHIMPF</sequence>
<gene>
    <name evidence="9" type="ORF">Nepgr_008522</name>
</gene>
<dbReference type="SUPFAM" id="SSF48371">
    <property type="entry name" value="ARM repeat"/>
    <property type="match status" value="1"/>
</dbReference>